<name>A0A8T2WG91_POPDE</name>
<evidence type="ECO:0000256" key="1">
    <source>
        <dbReference type="SAM" id="Phobius"/>
    </source>
</evidence>
<reference evidence="2" key="1">
    <citation type="journal article" date="2021" name="J. Hered.">
        <title>Genome Assembly of Salicaceae Populus deltoides (Eastern Cottonwood) I-69 Based on Nanopore Sequencing and Hi-C Technologies.</title>
        <authorList>
            <person name="Bai S."/>
            <person name="Wu H."/>
            <person name="Zhang J."/>
            <person name="Pan Z."/>
            <person name="Zhao W."/>
            <person name="Li Z."/>
            <person name="Tong C."/>
        </authorList>
    </citation>
    <scope>NUCLEOTIDE SEQUENCE</scope>
    <source>
        <tissue evidence="2">Leaf</tissue>
    </source>
</reference>
<keyword evidence="3" id="KW-1185">Reference proteome</keyword>
<proteinExistence type="predicted"/>
<evidence type="ECO:0000313" key="2">
    <source>
        <dbReference type="EMBL" id="KAH8479644.1"/>
    </source>
</evidence>
<keyword evidence="1" id="KW-0812">Transmembrane</keyword>
<feature type="transmembrane region" description="Helical" evidence="1">
    <location>
        <begin position="231"/>
        <end position="256"/>
    </location>
</feature>
<sequence>MACYVANETRNFELPFSWITLIQEGFQFNLIRSGTDLVLPPASKASTVPVSFNFRSFSTPKNGSGAKIGASSKSCSLVDDGPDGSGVVLLESEPLLPLFEGVFSGLALSSTCRIGVSRLSDDRVPIPCSAMKPPSICADGSETGSSPCLGTPSVLWIWRSCFCTVFWFKLMDSYPKPQQIPAGSARSGSLRFVIPVAAFATTLFVAATSSLDCSISPFLKLVGFHCYNVVLVFQLFLVRISCYCLGWGLITGVAWLELELRDFQPGLRFRFVQTCRSLLWVLQIVVDELGMLSFLKLAGLGAGLQTCVCWLGRDATGLIRLASLDRCYGSQQFGVGLLMMCGWSSHDCLVHGSVWVRLSPQLLGPHTCYCTSAAVLLCGYLILVAIVDAWDCCRFLGLQAEASLSVNGDQSGVGACWCRCCLFYGVAFSSCRFFVCQWGLVRRGSMKDWSASDAVRIVSPDCLVKGSVLGSDWVRLSPQLFGPLVCCSTRAIGLLLWIVGCSLFMLLLLLVCVAAGDDFQPGLLFCLSRPVGFLQIACAVGPLGVGLGFDAAGF</sequence>
<dbReference type="Proteomes" id="UP000807159">
    <property type="component" value="Unassembled WGS sequence"/>
</dbReference>
<comment type="caution">
    <text evidence="2">The sequence shown here is derived from an EMBL/GenBank/DDBJ whole genome shotgun (WGS) entry which is preliminary data.</text>
</comment>
<evidence type="ECO:0000313" key="3">
    <source>
        <dbReference type="Proteomes" id="UP000807159"/>
    </source>
</evidence>
<dbReference type="EMBL" id="JACEGQ020000091">
    <property type="protein sequence ID" value="KAH8479644.1"/>
    <property type="molecule type" value="Genomic_DNA"/>
</dbReference>
<feature type="transmembrane region" description="Helical" evidence="1">
    <location>
        <begin position="192"/>
        <end position="211"/>
    </location>
</feature>
<organism evidence="2 3">
    <name type="scientific">Populus deltoides</name>
    <name type="common">Eastern poplar</name>
    <name type="synonym">Eastern cottonwood</name>
    <dbReference type="NCBI Taxonomy" id="3696"/>
    <lineage>
        <taxon>Eukaryota</taxon>
        <taxon>Viridiplantae</taxon>
        <taxon>Streptophyta</taxon>
        <taxon>Embryophyta</taxon>
        <taxon>Tracheophyta</taxon>
        <taxon>Spermatophyta</taxon>
        <taxon>Magnoliopsida</taxon>
        <taxon>eudicotyledons</taxon>
        <taxon>Gunneridae</taxon>
        <taxon>Pentapetalae</taxon>
        <taxon>rosids</taxon>
        <taxon>fabids</taxon>
        <taxon>Malpighiales</taxon>
        <taxon>Salicaceae</taxon>
        <taxon>Saliceae</taxon>
        <taxon>Populus</taxon>
    </lineage>
</organism>
<protein>
    <submittedName>
        <fullName evidence="2">Uncharacterized protein</fullName>
    </submittedName>
</protein>
<dbReference type="AlphaFoldDB" id="A0A8T2WG91"/>
<feature type="transmembrane region" description="Helical" evidence="1">
    <location>
        <begin position="494"/>
        <end position="516"/>
    </location>
</feature>
<feature type="transmembrane region" description="Helical" evidence="1">
    <location>
        <begin position="363"/>
        <end position="387"/>
    </location>
</feature>
<keyword evidence="1" id="KW-0472">Membrane</keyword>
<accession>A0A8T2WG91</accession>
<keyword evidence="1" id="KW-1133">Transmembrane helix</keyword>
<gene>
    <name evidence="2" type="ORF">H0E87_031517</name>
</gene>
<feature type="transmembrane region" description="Helical" evidence="1">
    <location>
        <begin position="522"/>
        <end position="549"/>
    </location>
</feature>